<accession>A0A2M9G0J3</accession>
<keyword evidence="1" id="KW-0812">Transmembrane</keyword>
<feature type="transmembrane region" description="Helical" evidence="1">
    <location>
        <begin position="16"/>
        <end position="32"/>
    </location>
</feature>
<gene>
    <name evidence="2" type="ORF">CVT23_13100</name>
</gene>
<dbReference type="Proteomes" id="UP000229498">
    <property type="component" value="Unassembled WGS sequence"/>
</dbReference>
<keyword evidence="1" id="KW-0472">Membrane</keyword>
<proteinExistence type="predicted"/>
<protein>
    <submittedName>
        <fullName evidence="2">Uncharacterized protein</fullName>
    </submittedName>
</protein>
<organism evidence="2 3">
    <name type="scientific">Minwuia thermotolerans</name>
    <dbReference type="NCBI Taxonomy" id="2056226"/>
    <lineage>
        <taxon>Bacteria</taxon>
        <taxon>Pseudomonadati</taxon>
        <taxon>Pseudomonadota</taxon>
        <taxon>Alphaproteobacteria</taxon>
        <taxon>Minwuiales</taxon>
        <taxon>Minwuiaceae</taxon>
        <taxon>Minwuia</taxon>
    </lineage>
</organism>
<name>A0A2M9G0J3_9PROT</name>
<dbReference type="AlphaFoldDB" id="A0A2M9G0J3"/>
<keyword evidence="1" id="KW-1133">Transmembrane helix</keyword>
<keyword evidence="3" id="KW-1185">Reference proteome</keyword>
<comment type="caution">
    <text evidence="2">The sequence shown here is derived from an EMBL/GenBank/DDBJ whole genome shotgun (WGS) entry which is preliminary data.</text>
</comment>
<feature type="transmembrane region" description="Helical" evidence="1">
    <location>
        <begin position="44"/>
        <end position="65"/>
    </location>
</feature>
<evidence type="ECO:0000313" key="2">
    <source>
        <dbReference type="EMBL" id="PJK29219.1"/>
    </source>
</evidence>
<evidence type="ECO:0000313" key="3">
    <source>
        <dbReference type="Proteomes" id="UP000229498"/>
    </source>
</evidence>
<reference evidence="2 3" key="1">
    <citation type="submission" date="2017-11" db="EMBL/GenBank/DDBJ databases">
        <title>Draft genome sequence of Rhizobiales bacterium SY3-13.</title>
        <authorList>
            <person name="Sun C."/>
        </authorList>
    </citation>
    <scope>NUCLEOTIDE SEQUENCE [LARGE SCALE GENOMIC DNA]</scope>
    <source>
        <strain evidence="2 3">SY3-13</strain>
    </source>
</reference>
<evidence type="ECO:0000256" key="1">
    <source>
        <dbReference type="SAM" id="Phobius"/>
    </source>
</evidence>
<dbReference type="EMBL" id="PHIG01000035">
    <property type="protein sequence ID" value="PJK29219.1"/>
    <property type="molecule type" value="Genomic_DNA"/>
</dbReference>
<sequence>MAHIAIVGIALGDLDPWFLSGVVAAILFVNLTRHPEAIRKAPNVGLILQMLLISAATTVALYGAVEIVEQILVD</sequence>